<dbReference type="Pfam" id="PF01266">
    <property type="entry name" value="DAO"/>
    <property type="match status" value="1"/>
</dbReference>
<dbReference type="RefSeq" id="WP_378268296.1">
    <property type="nucleotide sequence ID" value="NZ_JBHUKR010000017.1"/>
</dbReference>
<keyword evidence="4" id="KW-1185">Reference proteome</keyword>
<dbReference type="Proteomes" id="UP001597417">
    <property type="component" value="Unassembled WGS sequence"/>
</dbReference>
<organism evidence="3 4">
    <name type="scientific">Amycolatopsis pigmentata</name>
    <dbReference type="NCBI Taxonomy" id="450801"/>
    <lineage>
        <taxon>Bacteria</taxon>
        <taxon>Bacillati</taxon>
        <taxon>Actinomycetota</taxon>
        <taxon>Actinomycetes</taxon>
        <taxon>Pseudonocardiales</taxon>
        <taxon>Pseudonocardiaceae</taxon>
        <taxon>Amycolatopsis</taxon>
    </lineage>
</organism>
<comment type="caution">
    <text evidence="3">The sequence shown here is derived from an EMBL/GenBank/DDBJ whole genome shotgun (WGS) entry which is preliminary data.</text>
</comment>
<dbReference type="PANTHER" id="PTHR13847:SF289">
    <property type="entry name" value="GLYCINE OXIDASE"/>
    <property type="match status" value="1"/>
</dbReference>
<dbReference type="InterPro" id="IPR006076">
    <property type="entry name" value="FAD-dep_OxRdtase"/>
</dbReference>
<name>A0ABW5G3I0_9PSEU</name>
<reference evidence="4" key="1">
    <citation type="journal article" date="2019" name="Int. J. Syst. Evol. Microbiol.">
        <title>The Global Catalogue of Microorganisms (GCM) 10K type strain sequencing project: providing services to taxonomists for standard genome sequencing and annotation.</title>
        <authorList>
            <consortium name="The Broad Institute Genomics Platform"/>
            <consortium name="The Broad Institute Genome Sequencing Center for Infectious Disease"/>
            <person name="Wu L."/>
            <person name="Ma J."/>
        </authorList>
    </citation>
    <scope>NUCLEOTIDE SEQUENCE [LARGE SCALE GENOMIC DNA]</scope>
    <source>
        <strain evidence="4">CGMCC 4.7645</strain>
    </source>
</reference>
<proteinExistence type="predicted"/>
<feature type="domain" description="FAD dependent oxidoreductase" evidence="2">
    <location>
        <begin position="5"/>
        <end position="349"/>
    </location>
</feature>
<evidence type="ECO:0000256" key="1">
    <source>
        <dbReference type="ARBA" id="ARBA00023002"/>
    </source>
</evidence>
<sequence>MALSVLIIGAGVIGASLAGELAGRGVTVTVIDAAQAGSGTSAATFGWVNSNGKSPAAYSRLNLLGLQAHERAAGSAGGAPWFHQIGNVELARTDAELAAIEDKVARLSAETYEATLLTAAEIRRLEPSLNTSRLAGGALYPREGWIDAITMCTALLASAGHRGAAFRPFEKVERIDGDSVTTMSADGSVNRYEADLIVLAAGNGTRQILAGAGIDFPIVDTAAGGTRQMPSVGLISTSSPVRSGPRHVINAEGIAMRPARNGGITFTDLPTAGRWDPADPGIWTVPGTLLDRARELYPALDAMTQTVDLGLRVLPEDGLTISDWVTESVYAIATHSGVTLAAHLADVVATELLTGRRDDSLHDFGLARFANAR</sequence>
<dbReference type="Gene3D" id="3.50.50.60">
    <property type="entry name" value="FAD/NAD(P)-binding domain"/>
    <property type="match status" value="1"/>
</dbReference>
<evidence type="ECO:0000313" key="4">
    <source>
        <dbReference type="Proteomes" id="UP001597417"/>
    </source>
</evidence>
<dbReference type="EMBL" id="JBHUKR010000017">
    <property type="protein sequence ID" value="MFD2420272.1"/>
    <property type="molecule type" value="Genomic_DNA"/>
</dbReference>
<dbReference type="PANTHER" id="PTHR13847">
    <property type="entry name" value="SARCOSINE DEHYDROGENASE-RELATED"/>
    <property type="match status" value="1"/>
</dbReference>
<keyword evidence="1 3" id="KW-0560">Oxidoreductase</keyword>
<dbReference type="GO" id="GO:0016491">
    <property type="term" value="F:oxidoreductase activity"/>
    <property type="evidence" value="ECO:0007669"/>
    <property type="project" value="UniProtKB-KW"/>
</dbReference>
<dbReference type="InterPro" id="IPR036188">
    <property type="entry name" value="FAD/NAD-bd_sf"/>
</dbReference>
<protein>
    <submittedName>
        <fullName evidence="3">NAD(P)/FAD-dependent oxidoreductase</fullName>
        <ecNumber evidence="3">1.-.-.-</ecNumber>
    </submittedName>
</protein>
<gene>
    <name evidence="3" type="ORF">ACFSXZ_28465</name>
</gene>
<dbReference type="SUPFAM" id="SSF51905">
    <property type="entry name" value="FAD/NAD(P)-binding domain"/>
    <property type="match status" value="1"/>
</dbReference>
<dbReference type="EC" id="1.-.-.-" evidence="3"/>
<accession>A0ABW5G3I0</accession>
<evidence type="ECO:0000259" key="2">
    <source>
        <dbReference type="Pfam" id="PF01266"/>
    </source>
</evidence>
<dbReference type="Gene3D" id="3.30.9.10">
    <property type="entry name" value="D-Amino Acid Oxidase, subunit A, domain 2"/>
    <property type="match status" value="1"/>
</dbReference>
<evidence type="ECO:0000313" key="3">
    <source>
        <dbReference type="EMBL" id="MFD2420272.1"/>
    </source>
</evidence>